<keyword evidence="3" id="KW-1185">Reference proteome</keyword>
<feature type="domain" description="Phage tail fibre protein N-terminal" evidence="1">
    <location>
        <begin position="1"/>
        <end position="154"/>
    </location>
</feature>
<dbReference type="Proteomes" id="UP001320148">
    <property type="component" value="Chromosome"/>
</dbReference>
<evidence type="ECO:0000313" key="2">
    <source>
        <dbReference type="EMBL" id="BCS94495.1"/>
    </source>
</evidence>
<gene>
    <name evidence="2" type="ORF">DSLASN_01270</name>
</gene>
<name>A0ABN6EZ39_9BACT</name>
<sequence length="190" mass="20652">MAESYFTTLTNTGKAMFANSPILGTPVSFTTLAVGDGNGSYTGLDLAAMLQRTVLINEVWRGSINNISTHEENSNWLVVEAFIPSDVGDFDIREVGVLDADNNLIAIGKYPHTYKPMITQGASKDLYVKMILEVTDTASVVLKVDPTMVLATRQHVADELAAYPEMVRMETGSGFGKLTIVHNVMAMMEA</sequence>
<evidence type="ECO:0000259" key="1">
    <source>
        <dbReference type="Pfam" id="PF12571"/>
    </source>
</evidence>
<dbReference type="EMBL" id="AP024488">
    <property type="protein sequence ID" value="BCS94495.1"/>
    <property type="molecule type" value="Genomic_DNA"/>
</dbReference>
<evidence type="ECO:0000313" key="3">
    <source>
        <dbReference type="Proteomes" id="UP001320148"/>
    </source>
</evidence>
<protein>
    <recommendedName>
        <fullName evidence="1">Phage tail fibre protein N-terminal domain-containing protein</fullName>
    </recommendedName>
</protein>
<organism evidence="2 3">
    <name type="scientific">Desulfoluna limicola</name>
    <dbReference type="NCBI Taxonomy" id="2810562"/>
    <lineage>
        <taxon>Bacteria</taxon>
        <taxon>Pseudomonadati</taxon>
        <taxon>Thermodesulfobacteriota</taxon>
        <taxon>Desulfobacteria</taxon>
        <taxon>Desulfobacterales</taxon>
        <taxon>Desulfolunaceae</taxon>
        <taxon>Desulfoluna</taxon>
    </lineage>
</organism>
<dbReference type="InterPro" id="IPR051934">
    <property type="entry name" value="Phage_Tail_Fiber_Structural"/>
</dbReference>
<dbReference type="RefSeq" id="WP_236890811.1">
    <property type="nucleotide sequence ID" value="NZ_AP024488.1"/>
</dbReference>
<reference evidence="2 3" key="1">
    <citation type="submission" date="2021-02" db="EMBL/GenBank/DDBJ databases">
        <title>Complete genome of Desulfoluna sp. strain ASN36.</title>
        <authorList>
            <person name="Takahashi A."/>
            <person name="Kojima H."/>
            <person name="Fukui M."/>
        </authorList>
    </citation>
    <scope>NUCLEOTIDE SEQUENCE [LARGE SCALE GENOMIC DNA]</scope>
    <source>
        <strain evidence="2 3">ASN36</strain>
    </source>
</reference>
<dbReference type="Pfam" id="PF12571">
    <property type="entry name" value="Phage_tail_fib"/>
    <property type="match status" value="1"/>
</dbReference>
<dbReference type="PANTHER" id="PTHR35191">
    <property type="entry name" value="PROPHAGE SIDE TAIL FIBER PROTEIN HOMOLOG STFQ-RELATED"/>
    <property type="match status" value="1"/>
</dbReference>
<proteinExistence type="predicted"/>
<dbReference type="InterPro" id="IPR022225">
    <property type="entry name" value="Phage_tail_fibre_N"/>
</dbReference>
<dbReference type="PANTHER" id="PTHR35191:SF1">
    <property type="entry name" value="PROPHAGE SIDE TAIL FIBER PROTEIN HOMOLOG STFQ-RELATED"/>
    <property type="match status" value="1"/>
</dbReference>
<accession>A0ABN6EZ39</accession>